<reference evidence="2" key="1">
    <citation type="submission" date="2025-08" db="UniProtKB">
        <authorList>
            <consortium name="Ensembl"/>
        </authorList>
    </citation>
    <scope>IDENTIFICATION</scope>
</reference>
<organism evidence="2 3">
    <name type="scientific">Junco hyemalis</name>
    <name type="common">Dark-eyed junco</name>
    <dbReference type="NCBI Taxonomy" id="40217"/>
    <lineage>
        <taxon>Eukaryota</taxon>
        <taxon>Metazoa</taxon>
        <taxon>Chordata</taxon>
        <taxon>Craniata</taxon>
        <taxon>Vertebrata</taxon>
        <taxon>Euteleostomi</taxon>
        <taxon>Archelosauria</taxon>
        <taxon>Archosauria</taxon>
        <taxon>Dinosauria</taxon>
        <taxon>Saurischia</taxon>
        <taxon>Theropoda</taxon>
        <taxon>Coelurosauria</taxon>
        <taxon>Aves</taxon>
        <taxon>Neognathae</taxon>
        <taxon>Neoaves</taxon>
        <taxon>Telluraves</taxon>
        <taxon>Australaves</taxon>
        <taxon>Passeriformes</taxon>
        <taxon>Passerellidae</taxon>
        <taxon>Junco</taxon>
    </lineage>
</organism>
<name>A0A8C5J3H6_JUNHY</name>
<feature type="compositionally biased region" description="Basic residues" evidence="1">
    <location>
        <begin position="45"/>
        <end position="55"/>
    </location>
</feature>
<evidence type="ECO:0000256" key="1">
    <source>
        <dbReference type="SAM" id="MobiDB-lite"/>
    </source>
</evidence>
<dbReference type="Proteomes" id="UP000694408">
    <property type="component" value="Unplaced"/>
</dbReference>
<dbReference type="Ensembl" id="ENSJHYT00000013911.1">
    <property type="protein sequence ID" value="ENSJHYP00000011511.1"/>
    <property type="gene ID" value="ENSJHYG00000008978.1"/>
</dbReference>
<feature type="region of interest" description="Disordered" evidence="1">
    <location>
        <begin position="1"/>
        <end position="56"/>
    </location>
</feature>
<feature type="compositionally biased region" description="Low complexity" evidence="1">
    <location>
        <begin position="31"/>
        <end position="40"/>
    </location>
</feature>
<protein>
    <submittedName>
        <fullName evidence="2">Uncharacterized protein</fullName>
    </submittedName>
</protein>
<evidence type="ECO:0000313" key="2">
    <source>
        <dbReference type="Ensembl" id="ENSJHYP00000011511.1"/>
    </source>
</evidence>
<feature type="compositionally biased region" description="Pro residues" evidence="1">
    <location>
        <begin position="19"/>
        <end position="30"/>
    </location>
</feature>
<dbReference type="OMA" id="PQALQWK"/>
<reference evidence="2" key="2">
    <citation type="submission" date="2025-09" db="UniProtKB">
        <authorList>
            <consortium name="Ensembl"/>
        </authorList>
    </citation>
    <scope>IDENTIFICATION</scope>
</reference>
<feature type="compositionally biased region" description="Low complexity" evidence="1">
    <location>
        <begin position="1"/>
        <end position="18"/>
    </location>
</feature>
<sequence>RGNTRARLAPRAAAAGTAPRPPPGPAPGPAPAAATAAPAAPSRPPRPHRSHRAAGRWRDSLLLKRLGHSRQVKGWRPRCVFWCASRLGFWAKRFPHWAQAKGRSPVCTRLGFCRKLLPHSGHTKGASSGQPRAGARARKLLPHWAQGKGRSPVCTRRCVRRGQAGEGAAAQRHFGVILGCLGTFPWVWPQAKDRDCSPIPASQI</sequence>
<accession>A0A8C5J3H6</accession>
<proteinExistence type="predicted"/>
<dbReference type="AlphaFoldDB" id="A0A8C5J3H6"/>
<keyword evidence="3" id="KW-1185">Reference proteome</keyword>
<evidence type="ECO:0000313" key="3">
    <source>
        <dbReference type="Proteomes" id="UP000694408"/>
    </source>
</evidence>